<sequence>MSAQAPMFLYYDYFSCIIFSEFKFYFFNYDFFLVNRLCSFARGFG</sequence>
<organism evidence="1 2">
    <name type="scientific">Candidatus Uhrbacteria bacterium GW2011_GWF2_44_350</name>
    <dbReference type="NCBI Taxonomy" id="1619000"/>
    <lineage>
        <taxon>Bacteria</taxon>
        <taxon>Candidatus Uhriibacteriota</taxon>
    </lineage>
</organism>
<accession>A0A0G1LHZ9</accession>
<evidence type="ECO:0000313" key="2">
    <source>
        <dbReference type="Proteomes" id="UP000034154"/>
    </source>
</evidence>
<dbReference type="EMBL" id="LCJB01000078">
    <property type="protein sequence ID" value="KKT68412.1"/>
    <property type="molecule type" value="Genomic_DNA"/>
</dbReference>
<dbReference type="Proteomes" id="UP000034154">
    <property type="component" value="Unassembled WGS sequence"/>
</dbReference>
<evidence type="ECO:0000313" key="1">
    <source>
        <dbReference type="EMBL" id="KKT68412.1"/>
    </source>
</evidence>
<name>A0A0G1LHZ9_9BACT</name>
<comment type="caution">
    <text evidence="1">The sequence shown here is derived from an EMBL/GenBank/DDBJ whole genome shotgun (WGS) entry which is preliminary data.</text>
</comment>
<protein>
    <submittedName>
        <fullName evidence="1">Uncharacterized protein</fullName>
    </submittedName>
</protein>
<dbReference type="AlphaFoldDB" id="A0A0G1LHZ9"/>
<proteinExistence type="predicted"/>
<reference evidence="1 2" key="1">
    <citation type="journal article" date="2015" name="Nature">
        <title>rRNA introns, odd ribosomes, and small enigmatic genomes across a large radiation of phyla.</title>
        <authorList>
            <person name="Brown C.T."/>
            <person name="Hug L.A."/>
            <person name="Thomas B.C."/>
            <person name="Sharon I."/>
            <person name="Castelle C.J."/>
            <person name="Singh A."/>
            <person name="Wilkins M.J."/>
            <person name="Williams K.H."/>
            <person name="Banfield J.F."/>
        </authorList>
    </citation>
    <scope>NUCLEOTIDE SEQUENCE [LARGE SCALE GENOMIC DNA]</scope>
</reference>
<gene>
    <name evidence="1" type="ORF">UW63_C0078G0008</name>
</gene>